<dbReference type="Proteomes" id="UP001610334">
    <property type="component" value="Unassembled WGS sequence"/>
</dbReference>
<keyword evidence="1" id="KW-0732">Signal</keyword>
<comment type="caution">
    <text evidence="2">The sequence shown here is derived from an EMBL/GenBank/DDBJ whole genome shotgun (WGS) entry which is preliminary data.</text>
</comment>
<feature type="signal peptide" evidence="1">
    <location>
        <begin position="1"/>
        <end position="17"/>
    </location>
</feature>
<feature type="chain" id="PRO_5046774383" evidence="1">
    <location>
        <begin position="18"/>
        <end position="98"/>
    </location>
</feature>
<reference evidence="2 3" key="1">
    <citation type="submission" date="2024-07" db="EMBL/GenBank/DDBJ databases">
        <title>Section-level genome sequencing and comparative genomics of Aspergillus sections Usti and Cavernicolus.</title>
        <authorList>
            <consortium name="Lawrence Berkeley National Laboratory"/>
            <person name="Nybo J.L."/>
            <person name="Vesth T.C."/>
            <person name="Theobald S."/>
            <person name="Frisvad J.C."/>
            <person name="Larsen T.O."/>
            <person name="Kjaerboelling I."/>
            <person name="Rothschild-Mancinelli K."/>
            <person name="Lyhne E.K."/>
            <person name="Kogle M.E."/>
            <person name="Barry K."/>
            <person name="Clum A."/>
            <person name="Na H."/>
            <person name="Ledsgaard L."/>
            <person name="Lin J."/>
            <person name="Lipzen A."/>
            <person name="Kuo A."/>
            <person name="Riley R."/>
            <person name="Mondo S."/>
            <person name="Labutti K."/>
            <person name="Haridas S."/>
            <person name="Pangalinan J."/>
            <person name="Salamov A.A."/>
            <person name="Simmons B.A."/>
            <person name="Magnuson J.K."/>
            <person name="Chen J."/>
            <person name="Drula E."/>
            <person name="Henrissat B."/>
            <person name="Wiebenga A."/>
            <person name="Lubbers R.J."/>
            <person name="Gomes A.C."/>
            <person name="Makela M.R."/>
            <person name="Stajich J."/>
            <person name="Grigoriev I.V."/>
            <person name="Mortensen U.H."/>
            <person name="De Vries R.P."/>
            <person name="Baker S.E."/>
            <person name="Andersen M.R."/>
        </authorList>
    </citation>
    <scope>NUCLEOTIDE SEQUENCE [LARGE SCALE GENOMIC DNA]</scope>
    <source>
        <strain evidence="2 3">CBS 588.65</strain>
    </source>
</reference>
<organism evidence="2 3">
    <name type="scientific">Aspergillus granulosus</name>
    <dbReference type="NCBI Taxonomy" id="176169"/>
    <lineage>
        <taxon>Eukaryota</taxon>
        <taxon>Fungi</taxon>
        <taxon>Dikarya</taxon>
        <taxon>Ascomycota</taxon>
        <taxon>Pezizomycotina</taxon>
        <taxon>Eurotiomycetes</taxon>
        <taxon>Eurotiomycetidae</taxon>
        <taxon>Eurotiales</taxon>
        <taxon>Aspergillaceae</taxon>
        <taxon>Aspergillus</taxon>
        <taxon>Aspergillus subgen. Nidulantes</taxon>
    </lineage>
</organism>
<evidence type="ECO:0000313" key="3">
    <source>
        <dbReference type="Proteomes" id="UP001610334"/>
    </source>
</evidence>
<gene>
    <name evidence="2" type="ORF">BJX63DRAFT_320111</name>
</gene>
<evidence type="ECO:0000256" key="1">
    <source>
        <dbReference type="SAM" id="SignalP"/>
    </source>
</evidence>
<accession>A0ABR4H6K1</accession>
<name>A0ABR4H6K1_9EURO</name>
<evidence type="ECO:0000313" key="2">
    <source>
        <dbReference type="EMBL" id="KAL2810418.1"/>
    </source>
</evidence>
<keyword evidence="3" id="KW-1185">Reference proteome</keyword>
<dbReference type="EMBL" id="JBFXLT010000072">
    <property type="protein sequence ID" value="KAL2810418.1"/>
    <property type="molecule type" value="Genomic_DNA"/>
</dbReference>
<protein>
    <submittedName>
        <fullName evidence="2">Uncharacterized protein</fullName>
    </submittedName>
</protein>
<sequence>MVSGLTLNAISLGLVLAVRHHLYAGVQREAIRDRGACLSHSAFNGGQPPWQLASALHSAPALYEPRWQILGAFPAGNWLPQEHLRRTWTPRSLQPAIF</sequence>
<proteinExistence type="predicted"/>